<name>A0A6G1ZC81_9BACT</name>
<dbReference type="EMBL" id="WKLP01000008">
    <property type="protein sequence ID" value="MRY11301.1"/>
    <property type="molecule type" value="Genomic_DNA"/>
</dbReference>
<protein>
    <submittedName>
        <fullName evidence="1">Uncharacterized protein</fullName>
    </submittedName>
</protein>
<evidence type="ECO:0000313" key="1">
    <source>
        <dbReference type="EMBL" id="MRY11301.1"/>
    </source>
</evidence>
<dbReference type="RefSeq" id="WP_010801694.1">
    <property type="nucleotide sequence ID" value="NZ_AP031410.1"/>
</dbReference>
<comment type="caution">
    <text evidence="1">The sequence shown here is derived from an EMBL/GenBank/DDBJ whole genome shotgun (WGS) entry which is preliminary data.</text>
</comment>
<dbReference type="AlphaFoldDB" id="A0A6G1ZC81"/>
<proteinExistence type="predicted"/>
<sequence length="82" mass="9005">MRTNDVKINADLVIALIKLKEASVLFEKQTQIIDETTGIDHIEERGSFADGLLSCMDAVGKMIGESAINEVHNLFLQTKTAT</sequence>
<accession>A0A6G1ZC81</accession>
<gene>
    <name evidence="1" type="ORF">GKE01_07425</name>
</gene>
<reference evidence="1" key="1">
    <citation type="journal article" date="2019" name="Nat. Med.">
        <title>A library of human gut bacterial isolates paired with longitudinal multiomics data enables mechanistic microbiome research.</title>
        <authorList>
            <person name="Poyet M."/>
            <person name="Groussin M."/>
            <person name="Gibbons S.M."/>
            <person name="Avila-Pacheco J."/>
            <person name="Jiang X."/>
            <person name="Kearney S.M."/>
            <person name="Perrotta A.R."/>
            <person name="Berdy B."/>
            <person name="Zhao S."/>
            <person name="Lieberman T.D."/>
            <person name="Swanson P.K."/>
            <person name="Smith M."/>
            <person name="Roesemann S."/>
            <person name="Alexander J.E."/>
            <person name="Rich S.A."/>
            <person name="Livny J."/>
            <person name="Vlamakis H."/>
            <person name="Clish C."/>
            <person name="Bullock K."/>
            <person name="Deik A."/>
            <person name="Scott J."/>
            <person name="Pierce K.A."/>
            <person name="Xavier R.J."/>
            <person name="Alm E.J."/>
        </authorList>
    </citation>
    <scope>NUCLEOTIDE SEQUENCE</scope>
    <source>
        <strain evidence="1">BIOML-A4</strain>
    </source>
</reference>
<organism evidence="1">
    <name type="scientific">Parabacteroides goldsteinii</name>
    <dbReference type="NCBI Taxonomy" id="328812"/>
    <lineage>
        <taxon>Bacteria</taxon>
        <taxon>Pseudomonadati</taxon>
        <taxon>Bacteroidota</taxon>
        <taxon>Bacteroidia</taxon>
        <taxon>Bacteroidales</taxon>
        <taxon>Tannerellaceae</taxon>
        <taxon>Parabacteroides</taxon>
    </lineage>
</organism>